<sequence length="231" mass="24630">MVAVSVAKRTTAKSASGAKSAENATSKSYYLSHPSWIEMITVRITTTPDGTRHGVSRPTIKKFVDSKYHLPMNTASASHLNRAITHGADKGNFVLPKGPSGKVKLAPQRIGGGAKENTKLPFQRPAPAKVEPIPTPKAKAKATTKMKAKRVPEVRAVPSKATPATRKYTSAVKKARISTTSGRRAPARKAAAKRSGVKRALTGATMATKKLRSATRKATSLSKRSTKHATK</sequence>
<dbReference type="GO" id="GO:0003677">
    <property type="term" value="F:DNA binding"/>
    <property type="evidence" value="ECO:0007669"/>
    <property type="project" value="InterPro"/>
</dbReference>
<dbReference type="Pfam" id="PF00538">
    <property type="entry name" value="Linker_histone"/>
    <property type="match status" value="1"/>
</dbReference>
<dbReference type="Gene3D" id="1.10.10.10">
    <property type="entry name" value="Winged helix-like DNA-binding domain superfamily/Winged helix DNA-binding domain"/>
    <property type="match status" value="1"/>
</dbReference>
<evidence type="ECO:0000256" key="2">
    <source>
        <dbReference type="SAM" id="MobiDB-lite"/>
    </source>
</evidence>
<dbReference type="Proteomes" id="UP000054538">
    <property type="component" value="Unassembled WGS sequence"/>
</dbReference>
<reference evidence="4 5" key="1">
    <citation type="submission" date="2014-04" db="EMBL/GenBank/DDBJ databases">
        <authorList>
            <consortium name="DOE Joint Genome Institute"/>
            <person name="Kuo A."/>
            <person name="Kohler A."/>
            <person name="Jargeat P."/>
            <person name="Nagy L.G."/>
            <person name="Floudas D."/>
            <person name="Copeland A."/>
            <person name="Barry K.W."/>
            <person name="Cichocki N."/>
            <person name="Veneault-Fourrey C."/>
            <person name="LaButti K."/>
            <person name="Lindquist E.A."/>
            <person name="Lipzen A."/>
            <person name="Lundell T."/>
            <person name="Morin E."/>
            <person name="Murat C."/>
            <person name="Sun H."/>
            <person name="Tunlid A."/>
            <person name="Henrissat B."/>
            <person name="Grigoriev I.V."/>
            <person name="Hibbett D.S."/>
            <person name="Martin F."/>
            <person name="Nordberg H.P."/>
            <person name="Cantor M.N."/>
            <person name="Hua S.X."/>
        </authorList>
    </citation>
    <scope>NUCLEOTIDE SEQUENCE [LARGE SCALE GENOMIC DNA]</scope>
    <source>
        <strain evidence="4 5">Ve08.2h10</strain>
    </source>
</reference>
<keyword evidence="5" id="KW-1185">Reference proteome</keyword>
<feature type="compositionally biased region" description="Basic residues" evidence="2">
    <location>
        <begin position="138"/>
        <end position="149"/>
    </location>
</feature>
<dbReference type="PROSITE" id="PS51504">
    <property type="entry name" value="H15"/>
    <property type="match status" value="1"/>
</dbReference>
<dbReference type="OrthoDB" id="1110759at2759"/>
<protein>
    <recommendedName>
        <fullName evidence="1">Histone H1</fullName>
    </recommendedName>
</protein>
<dbReference type="InParanoid" id="A0A0D0E664"/>
<dbReference type="AlphaFoldDB" id="A0A0D0E664"/>
<feature type="compositionally biased region" description="Basic residues" evidence="2">
    <location>
        <begin position="185"/>
        <end position="197"/>
    </location>
</feature>
<dbReference type="EMBL" id="KN825208">
    <property type="protein sequence ID" value="KIK93165.1"/>
    <property type="molecule type" value="Genomic_DNA"/>
</dbReference>
<feature type="domain" description="H15" evidence="3">
    <location>
        <begin position="32"/>
        <end position="107"/>
    </location>
</feature>
<evidence type="ECO:0000313" key="4">
    <source>
        <dbReference type="EMBL" id="KIK93165.1"/>
    </source>
</evidence>
<dbReference type="GO" id="GO:0006334">
    <property type="term" value="P:nucleosome assembly"/>
    <property type="evidence" value="ECO:0007669"/>
    <property type="project" value="InterPro"/>
</dbReference>
<name>A0A0D0E664_9AGAM</name>
<dbReference type="SMART" id="SM00526">
    <property type="entry name" value="H15"/>
    <property type="match status" value="1"/>
</dbReference>
<proteinExistence type="predicted"/>
<evidence type="ECO:0000259" key="3">
    <source>
        <dbReference type="PROSITE" id="PS51504"/>
    </source>
</evidence>
<dbReference type="GO" id="GO:0000786">
    <property type="term" value="C:nucleosome"/>
    <property type="evidence" value="ECO:0007669"/>
    <property type="project" value="InterPro"/>
</dbReference>
<dbReference type="InterPro" id="IPR036390">
    <property type="entry name" value="WH_DNA-bd_sf"/>
</dbReference>
<dbReference type="InterPro" id="IPR036388">
    <property type="entry name" value="WH-like_DNA-bd_sf"/>
</dbReference>
<reference evidence="5" key="2">
    <citation type="submission" date="2015-01" db="EMBL/GenBank/DDBJ databases">
        <title>Evolutionary Origins and Diversification of the Mycorrhizal Mutualists.</title>
        <authorList>
            <consortium name="DOE Joint Genome Institute"/>
            <consortium name="Mycorrhizal Genomics Consortium"/>
            <person name="Kohler A."/>
            <person name="Kuo A."/>
            <person name="Nagy L.G."/>
            <person name="Floudas D."/>
            <person name="Copeland A."/>
            <person name="Barry K.W."/>
            <person name="Cichocki N."/>
            <person name="Veneault-Fourrey C."/>
            <person name="LaButti K."/>
            <person name="Lindquist E.A."/>
            <person name="Lipzen A."/>
            <person name="Lundell T."/>
            <person name="Morin E."/>
            <person name="Murat C."/>
            <person name="Riley R."/>
            <person name="Ohm R."/>
            <person name="Sun H."/>
            <person name="Tunlid A."/>
            <person name="Henrissat B."/>
            <person name="Grigoriev I.V."/>
            <person name="Hibbett D.S."/>
            <person name="Martin F."/>
        </authorList>
    </citation>
    <scope>NUCLEOTIDE SEQUENCE [LARGE SCALE GENOMIC DNA]</scope>
    <source>
        <strain evidence="5">Ve08.2h10</strain>
    </source>
</reference>
<dbReference type="InterPro" id="IPR005818">
    <property type="entry name" value="Histone_H1/H5_H15"/>
</dbReference>
<feature type="region of interest" description="Disordered" evidence="2">
    <location>
        <begin position="112"/>
        <end position="231"/>
    </location>
</feature>
<gene>
    <name evidence="4" type="ORF">PAXRUDRAFT_829247</name>
</gene>
<organism evidence="4 5">
    <name type="scientific">Paxillus rubicundulus Ve08.2h10</name>
    <dbReference type="NCBI Taxonomy" id="930991"/>
    <lineage>
        <taxon>Eukaryota</taxon>
        <taxon>Fungi</taxon>
        <taxon>Dikarya</taxon>
        <taxon>Basidiomycota</taxon>
        <taxon>Agaricomycotina</taxon>
        <taxon>Agaricomycetes</taxon>
        <taxon>Agaricomycetidae</taxon>
        <taxon>Boletales</taxon>
        <taxon>Paxilineae</taxon>
        <taxon>Paxillaceae</taxon>
        <taxon>Paxillus</taxon>
    </lineage>
</organism>
<evidence type="ECO:0000313" key="5">
    <source>
        <dbReference type="Proteomes" id="UP000054538"/>
    </source>
</evidence>
<dbReference type="HOGENOM" id="CLU_052897_3_1_1"/>
<dbReference type="SUPFAM" id="SSF46785">
    <property type="entry name" value="Winged helix' DNA-binding domain"/>
    <property type="match status" value="1"/>
</dbReference>
<dbReference type="STRING" id="930991.A0A0D0E664"/>
<accession>A0A0D0E664</accession>
<evidence type="ECO:0000256" key="1">
    <source>
        <dbReference type="ARBA" id="ARBA00020833"/>
    </source>
</evidence>